<proteinExistence type="predicted"/>
<dbReference type="AlphaFoldDB" id="A0A6J7N9K6"/>
<protein>
    <submittedName>
        <fullName evidence="2">Unannotated protein</fullName>
    </submittedName>
</protein>
<evidence type="ECO:0000259" key="1">
    <source>
        <dbReference type="Pfam" id="PF00144"/>
    </source>
</evidence>
<accession>A0A6J7N9K6</accession>
<organism evidence="2">
    <name type="scientific">freshwater metagenome</name>
    <dbReference type="NCBI Taxonomy" id="449393"/>
    <lineage>
        <taxon>unclassified sequences</taxon>
        <taxon>metagenomes</taxon>
        <taxon>ecological metagenomes</taxon>
    </lineage>
</organism>
<name>A0A6J7N9K6_9ZZZZ</name>
<dbReference type="SUPFAM" id="SSF56601">
    <property type="entry name" value="beta-lactamase/transpeptidase-like"/>
    <property type="match status" value="1"/>
</dbReference>
<feature type="domain" description="Beta-lactamase-related" evidence="1">
    <location>
        <begin position="11"/>
        <end position="328"/>
    </location>
</feature>
<dbReference type="Gene3D" id="3.40.710.10">
    <property type="entry name" value="DD-peptidase/beta-lactamase superfamily"/>
    <property type="match status" value="1"/>
</dbReference>
<gene>
    <name evidence="2" type="ORF">UFOPK3914_01382</name>
</gene>
<dbReference type="InterPro" id="IPR012338">
    <property type="entry name" value="Beta-lactam/transpept-like"/>
</dbReference>
<reference evidence="2" key="1">
    <citation type="submission" date="2020-05" db="EMBL/GenBank/DDBJ databases">
        <authorList>
            <person name="Chiriac C."/>
            <person name="Salcher M."/>
            <person name="Ghai R."/>
            <person name="Kavagutti S V."/>
        </authorList>
    </citation>
    <scope>NUCLEOTIDE SEQUENCE</scope>
</reference>
<dbReference type="InterPro" id="IPR050789">
    <property type="entry name" value="Diverse_Enzym_Activities"/>
</dbReference>
<dbReference type="Pfam" id="PF00144">
    <property type="entry name" value="Beta-lactamase"/>
    <property type="match status" value="1"/>
</dbReference>
<dbReference type="PANTHER" id="PTHR43283">
    <property type="entry name" value="BETA-LACTAMASE-RELATED"/>
    <property type="match status" value="1"/>
</dbReference>
<sequence length="349" mass="37399">MTSIDDLFEEVQRQVDSAPIPACQVAVGHSGAIVAFHSFGQASNSSRFSIFSTTKPIVASMIWLLIGRGELAASDQIGQYIPELTTADLGQVTLEQVMLHIGGFPNALMPEAEGSQAAFRRARFATWSAEWPAGTRFEYHSDSAHWVLADLIERVTGLDFRDAIAQQVCAPLGIERSLGIALSNQQDICELVPMSAEAQTDSLLRYNNPQVRVAGNPGGGGIMTAANLALFYQGVLHNPGELWNAEVLNDARTNIRCTYEDPLMGVPVNRTLGLVVAGNDGLHELRYAIFGRGCSPAAFGHAGAHAQVAWADPATGISFAFLTNAAEADMMQAGIRSNRFASIAAELKL</sequence>
<dbReference type="InterPro" id="IPR001466">
    <property type="entry name" value="Beta-lactam-related"/>
</dbReference>
<dbReference type="EMBL" id="CAFBOG010000138">
    <property type="protein sequence ID" value="CAB4987089.1"/>
    <property type="molecule type" value="Genomic_DNA"/>
</dbReference>
<evidence type="ECO:0000313" key="2">
    <source>
        <dbReference type="EMBL" id="CAB4987089.1"/>
    </source>
</evidence>
<dbReference type="PANTHER" id="PTHR43283:SF3">
    <property type="entry name" value="BETA-LACTAMASE FAMILY PROTEIN (AFU_ORTHOLOGUE AFUA_5G07500)"/>
    <property type="match status" value="1"/>
</dbReference>